<dbReference type="Pfam" id="PF16565">
    <property type="entry name" value="MIT_C"/>
    <property type="match status" value="1"/>
</dbReference>
<dbReference type="PANTHER" id="PTHR21222">
    <property type="entry name" value="MIT DOMAIN-CONTAINING PROTEIN 1"/>
    <property type="match status" value="1"/>
</dbReference>
<evidence type="ECO:0000313" key="2">
    <source>
        <dbReference type="EMBL" id="CDG68442.1"/>
    </source>
</evidence>
<dbReference type="InterPro" id="IPR036181">
    <property type="entry name" value="MIT_dom_sf"/>
</dbReference>
<dbReference type="InterPro" id="IPR032341">
    <property type="entry name" value="MITD1_C"/>
</dbReference>
<dbReference type="InterPro" id="IPR038113">
    <property type="entry name" value="MITD1_C_sf"/>
</dbReference>
<dbReference type="KEGG" id="hmg:100202545"/>
<dbReference type="OrthoDB" id="19553at2759"/>
<dbReference type="SUPFAM" id="SSF116846">
    <property type="entry name" value="MIT domain"/>
    <property type="match status" value="1"/>
</dbReference>
<dbReference type="SMART" id="SM00745">
    <property type="entry name" value="MIT"/>
    <property type="match status" value="1"/>
</dbReference>
<dbReference type="Gene3D" id="3.30.870.30">
    <property type="entry name" value="MITD, C-terminal phospholipase D-like domain"/>
    <property type="match status" value="1"/>
</dbReference>
<protein>
    <submittedName>
        <fullName evidence="2">MIT domain-containing protein 1</fullName>
    </submittedName>
</protein>
<dbReference type="InterPro" id="IPR007330">
    <property type="entry name" value="MIT_dom"/>
</dbReference>
<sequence length="232" mass="26706">MESATQMLKRAVELDSNKKYSEAKVCYEEGLEMLLKILPALTEEALKNQIRIKVSAYMKRAEELKDFIAKNKSDGKFHERIEIKDNQRGCSYCNLFSKYIDANLTSVFINDAYIRSHHQILNLLRFCELLVKKAKNLKSIKVLTGQDENNCVEQREKLEELSASLKAYGVTMAVEFSSTIHDREIGFDNGWIIKIGRGLDYFKAPKGRISLGFCDMDLRECHETIIDVYNTN</sequence>
<dbReference type="Pfam" id="PF04212">
    <property type="entry name" value="MIT"/>
    <property type="match status" value="1"/>
</dbReference>
<dbReference type="PANTHER" id="PTHR21222:SF1">
    <property type="entry name" value="MIT DOMAIN-CONTAINING PROTEIN 1"/>
    <property type="match status" value="1"/>
</dbReference>
<accession>T2M8Z8</accession>
<dbReference type="Gene3D" id="1.20.58.80">
    <property type="entry name" value="Phosphotransferase system, lactose/cellobiose-type IIA subunit"/>
    <property type="match status" value="1"/>
</dbReference>
<evidence type="ECO:0000259" key="1">
    <source>
        <dbReference type="SMART" id="SM00745"/>
    </source>
</evidence>
<dbReference type="EMBL" id="HAAD01002210">
    <property type="protein sequence ID" value="CDG68442.1"/>
    <property type="molecule type" value="mRNA"/>
</dbReference>
<dbReference type="AlphaFoldDB" id="T2M8Z8"/>
<name>T2M8Z8_HYDVU</name>
<dbReference type="InterPro" id="IPR052817">
    <property type="entry name" value="MIT_domain_contain_protein1"/>
</dbReference>
<dbReference type="CDD" id="cd02685">
    <property type="entry name" value="MIT_C"/>
    <property type="match status" value="1"/>
</dbReference>
<reference evidence="2" key="1">
    <citation type="journal article" date="2013" name="Genome Biol. Evol.">
        <title>Punctuated emergences of genetic and phenotypic innovations in eumetazoan, bilaterian, euteleostome, and hominidae ancestors.</title>
        <authorList>
            <person name="Wenger Y."/>
            <person name="Galliot B."/>
        </authorList>
    </citation>
    <scope>NUCLEOTIDE SEQUENCE</scope>
    <source>
        <tissue evidence="2">Whole animals</tissue>
    </source>
</reference>
<proteinExistence type="evidence at transcript level"/>
<organism evidence="2">
    <name type="scientific">Hydra vulgaris</name>
    <name type="common">Hydra</name>
    <name type="synonym">Hydra attenuata</name>
    <dbReference type="NCBI Taxonomy" id="6087"/>
    <lineage>
        <taxon>Eukaryota</taxon>
        <taxon>Metazoa</taxon>
        <taxon>Cnidaria</taxon>
        <taxon>Hydrozoa</taxon>
        <taxon>Hydroidolina</taxon>
        <taxon>Anthoathecata</taxon>
        <taxon>Aplanulata</taxon>
        <taxon>Hydridae</taxon>
        <taxon>Hydra</taxon>
    </lineage>
</organism>
<gene>
    <name evidence="2" type="primary">MITD1</name>
</gene>
<feature type="domain" description="MIT" evidence="1">
    <location>
        <begin position="2"/>
        <end position="75"/>
    </location>
</feature>
<dbReference type="OMA" id="FYKASNP"/>